<evidence type="ECO:0000256" key="10">
    <source>
        <dbReference type="SAM" id="MobiDB-lite"/>
    </source>
</evidence>
<evidence type="ECO:0000256" key="3">
    <source>
        <dbReference type="ARBA" id="ARBA00022478"/>
    </source>
</evidence>
<evidence type="ECO:0000259" key="11">
    <source>
        <dbReference type="SMART" id="SM01311"/>
    </source>
</evidence>
<dbReference type="AlphaFoldDB" id="A0A267FXN4"/>
<feature type="compositionally biased region" description="Low complexity" evidence="10">
    <location>
        <begin position="58"/>
        <end position="68"/>
    </location>
</feature>
<dbReference type="InterPro" id="IPR029262">
    <property type="entry name" value="RPOL_N"/>
</dbReference>
<proteinExistence type="inferred from homology"/>
<reference evidence="12 13" key="1">
    <citation type="submission" date="2017-06" db="EMBL/GenBank/DDBJ databases">
        <title>A platform for efficient transgenesis in Macrostomum lignano, a flatworm model organism for stem cell research.</title>
        <authorList>
            <person name="Berezikov E."/>
        </authorList>
    </citation>
    <scope>NUCLEOTIDE SEQUENCE [LARGE SCALE GENOMIC DNA]</scope>
    <source>
        <strain evidence="12">DV1</strain>
        <tissue evidence="12">Whole organism</tissue>
    </source>
</reference>
<dbReference type="STRING" id="282301.A0A267FXN4"/>
<keyword evidence="3 9" id="KW-0240">DNA-directed RNA polymerase</keyword>
<dbReference type="Gene3D" id="1.10.150.20">
    <property type="entry name" value="5' to 3' exonuclease, C-terminal subdomain"/>
    <property type="match status" value="1"/>
</dbReference>
<feature type="region of interest" description="Disordered" evidence="10">
    <location>
        <begin position="32"/>
        <end position="68"/>
    </location>
</feature>
<keyword evidence="6" id="KW-0809">Transit peptide</keyword>
<comment type="similarity">
    <text evidence="1 9">Belongs to the phage and mitochondrial RNA polymerase family.</text>
</comment>
<evidence type="ECO:0000313" key="13">
    <source>
        <dbReference type="Proteomes" id="UP000215902"/>
    </source>
</evidence>
<dbReference type="OrthoDB" id="276422at2759"/>
<organism evidence="12 13">
    <name type="scientific">Macrostomum lignano</name>
    <dbReference type="NCBI Taxonomy" id="282301"/>
    <lineage>
        <taxon>Eukaryota</taxon>
        <taxon>Metazoa</taxon>
        <taxon>Spiralia</taxon>
        <taxon>Lophotrochozoa</taxon>
        <taxon>Platyhelminthes</taxon>
        <taxon>Rhabditophora</taxon>
        <taxon>Macrostomorpha</taxon>
        <taxon>Macrostomida</taxon>
        <taxon>Macrostomidae</taxon>
        <taxon>Macrostomum</taxon>
    </lineage>
</organism>
<dbReference type="InterPro" id="IPR043502">
    <property type="entry name" value="DNA/RNA_pol_sf"/>
</dbReference>
<keyword evidence="5 9" id="KW-0548">Nucleotidyltransferase</keyword>
<dbReference type="FunFam" id="1.10.287.280:FF:000001">
    <property type="entry name" value="DNA-directed RNA polymerase"/>
    <property type="match status" value="1"/>
</dbReference>
<dbReference type="GO" id="GO:0006390">
    <property type="term" value="P:mitochondrial transcription"/>
    <property type="evidence" value="ECO:0007669"/>
    <property type="project" value="TreeGrafter"/>
</dbReference>
<dbReference type="PANTHER" id="PTHR10102:SF0">
    <property type="entry name" value="DNA-DIRECTED RNA POLYMERASE, MITOCHONDRIAL"/>
    <property type="match status" value="1"/>
</dbReference>
<dbReference type="InterPro" id="IPR002092">
    <property type="entry name" value="DNA-dir_Rpol_phage-type"/>
</dbReference>
<dbReference type="SMART" id="SM01311">
    <property type="entry name" value="RPOL_N"/>
    <property type="match status" value="1"/>
</dbReference>
<evidence type="ECO:0000256" key="5">
    <source>
        <dbReference type="ARBA" id="ARBA00022695"/>
    </source>
</evidence>
<gene>
    <name evidence="12" type="ORF">BOX15_Mlig006805g1</name>
</gene>
<evidence type="ECO:0000256" key="9">
    <source>
        <dbReference type="RuleBase" id="RU003805"/>
    </source>
</evidence>
<comment type="function">
    <text evidence="9">DNA-dependent RNA polymerase catalyzes the transcription of DNA into RNA using the four ribonucleoside triphosphates as substrates.</text>
</comment>
<evidence type="ECO:0000256" key="7">
    <source>
        <dbReference type="ARBA" id="ARBA00023163"/>
    </source>
</evidence>
<feature type="domain" description="DNA-directed RNA polymerase N-terminal" evidence="11">
    <location>
        <begin position="313"/>
        <end position="567"/>
    </location>
</feature>
<dbReference type="PROSITE" id="PS00900">
    <property type="entry name" value="RNA_POL_PHAGE_1"/>
    <property type="match status" value="1"/>
</dbReference>
<dbReference type="Gene3D" id="1.10.287.280">
    <property type="match status" value="1"/>
</dbReference>
<dbReference type="PANTHER" id="PTHR10102">
    <property type="entry name" value="DNA-DIRECTED RNA POLYMERASE, MITOCHONDRIAL"/>
    <property type="match status" value="1"/>
</dbReference>
<dbReference type="SUPFAM" id="SSF56672">
    <property type="entry name" value="DNA/RNA polymerases"/>
    <property type="match status" value="1"/>
</dbReference>
<keyword evidence="7 9" id="KW-0804">Transcription</keyword>
<comment type="catalytic activity">
    <reaction evidence="8 9">
        <text>RNA(n) + a ribonucleoside 5'-triphosphate = RNA(n+1) + diphosphate</text>
        <dbReference type="Rhea" id="RHEA:21248"/>
        <dbReference type="Rhea" id="RHEA-COMP:14527"/>
        <dbReference type="Rhea" id="RHEA-COMP:17342"/>
        <dbReference type="ChEBI" id="CHEBI:33019"/>
        <dbReference type="ChEBI" id="CHEBI:61557"/>
        <dbReference type="ChEBI" id="CHEBI:140395"/>
        <dbReference type="EC" id="2.7.7.6"/>
    </reaction>
</comment>
<protein>
    <recommendedName>
        <fullName evidence="2 9">DNA-directed RNA polymerase</fullName>
        <ecNumber evidence="2 9">2.7.7.6</ecNumber>
    </recommendedName>
</protein>
<evidence type="ECO:0000313" key="12">
    <source>
        <dbReference type="EMBL" id="PAA78571.1"/>
    </source>
</evidence>
<comment type="caution">
    <text evidence="12">The sequence shown here is derived from an EMBL/GenBank/DDBJ whole genome shotgun (WGS) entry which is preliminary data.</text>
</comment>
<dbReference type="InterPro" id="IPR037159">
    <property type="entry name" value="RNA_POL_N_sf"/>
</dbReference>
<keyword evidence="13" id="KW-1185">Reference proteome</keyword>
<dbReference type="Gene3D" id="1.10.1320.10">
    <property type="entry name" value="DNA-directed RNA polymerase, N-terminal domain"/>
    <property type="match status" value="1"/>
</dbReference>
<evidence type="ECO:0000256" key="8">
    <source>
        <dbReference type="ARBA" id="ARBA00048552"/>
    </source>
</evidence>
<dbReference type="Proteomes" id="UP000215902">
    <property type="component" value="Unassembled WGS sequence"/>
</dbReference>
<accession>A0A267FXN4</accession>
<dbReference type="Pfam" id="PF00940">
    <property type="entry name" value="RNA_pol"/>
    <property type="match status" value="2"/>
</dbReference>
<dbReference type="GO" id="GO:0034245">
    <property type="term" value="C:mitochondrial DNA-directed RNA polymerase complex"/>
    <property type="evidence" value="ECO:0007669"/>
    <property type="project" value="TreeGrafter"/>
</dbReference>
<evidence type="ECO:0000256" key="1">
    <source>
        <dbReference type="ARBA" id="ARBA00009493"/>
    </source>
</evidence>
<sequence>MLPLLRIFALSETQHICRHCFAARQQRSTAALAPAASVARRRRSTGEAGDDHRQSGQSKSPPVASQAKAKASAKEIAAVFDWAQRLENVRCPRTLAVVLVQQLSQMSELLWLDANLRRRCRRAVELLQARVPPPRQRPDPAQFAPNIGLAFIQKSDRYNEELAAWLLCLCLRGEHDKAAAYLAEQRARFGSLASLWSGAVVLDEQIPAAILLHRPTLSASLSTLAGAARDGQQLSAGAVALGLRAAGRLNSAEVAELTVRLAADSNWQNQLSDEAQDAELMAGLRLAGLPSLLSTKQQSESVAPEDNSAGDRALQLSLEQSEPAVSIVCVSEPLPAVTPAARRQAAKEAAAVRDHWLRELRRLVPERRRQLKVRDERTARRTIYPLVIALDEEETVQFLLSQAVMLASIQAVQYMPKPHFMRDLTDLFYEKIQRKARAELGRETGDLGWPPLPRHWRIELGKYLTDHLAQLTYRGVPATYGVLDPDSNVQHIRAHPTVAKAFQQAQDATKLMFQPSKLPMLTKPFWPARYMTLNTELLRQYALAQMSEIRLSGPPPTVLEALHTVSSCAWRVDRAMLRLITDRFNSGGAEHLALPARPRSVERLAPPAPGASRADIAALRREKAAERKAERERYSLWCTELYRLSIADWLKDRPFYLPHNMDFRGRAYPMPPHLNHMSCDLSRSLLRFNNAKPLGERGWRWLRIHAINVADLGKKLTNAERLDMADSLLPDIIDSAERPWTGRGWWQNDEAPWQTLATCSEILAAARHPDGPERYVSSFPVHQDGSCNGLQHYAAMGRDVAGALAVNLRAVDRPQDVYQAVVDLVESTRVADAAQGHAVAQSLQGYVVRRTIKQSVMTTVYGVTEYGAIQQILARLKDAEFPSEMRHKAAAYLAKLTLSSIGRIFTSATHIQHWFTDLAKDVAKLRQASIQWRTPLGLPIVQPYPPDPVKQSNAFPPNFVHSLDSCHMMLTALECQKFGVTFAAVHDCFWTHPCDVDAMGRICRQQFVQLHSKPILADLSSHIDRVFSFRQSELASLSGQKLQAAKRFNSRILQIPDKGDFDLSEVLRSEYFFS</sequence>
<evidence type="ECO:0000256" key="2">
    <source>
        <dbReference type="ARBA" id="ARBA00012418"/>
    </source>
</evidence>
<name>A0A267FXN4_9PLAT</name>
<evidence type="ECO:0000256" key="4">
    <source>
        <dbReference type="ARBA" id="ARBA00022679"/>
    </source>
</evidence>
<dbReference type="PROSITE" id="PS00489">
    <property type="entry name" value="RNA_POL_PHAGE_2"/>
    <property type="match status" value="1"/>
</dbReference>
<dbReference type="InterPro" id="IPR046950">
    <property type="entry name" value="DNA-dir_Rpol_C_phage-type"/>
</dbReference>
<dbReference type="GO" id="GO:0003899">
    <property type="term" value="F:DNA-directed RNA polymerase activity"/>
    <property type="evidence" value="ECO:0007669"/>
    <property type="project" value="UniProtKB-EC"/>
</dbReference>
<evidence type="ECO:0000256" key="6">
    <source>
        <dbReference type="ARBA" id="ARBA00022946"/>
    </source>
</evidence>
<dbReference type="EC" id="2.7.7.6" evidence="2 9"/>
<keyword evidence="4 9" id="KW-0808">Transferase</keyword>
<dbReference type="EMBL" id="NIVC01000678">
    <property type="protein sequence ID" value="PAA78571.1"/>
    <property type="molecule type" value="Genomic_DNA"/>
</dbReference>
<dbReference type="GO" id="GO:0001018">
    <property type="term" value="F:mitochondrial promoter sequence-specific DNA binding"/>
    <property type="evidence" value="ECO:0007669"/>
    <property type="project" value="TreeGrafter"/>
</dbReference>